<dbReference type="KEGG" id="ttq:NIES37_69190"/>
<evidence type="ECO:0000256" key="1">
    <source>
        <dbReference type="SAM" id="Phobius"/>
    </source>
</evidence>
<gene>
    <name evidence="2" type="ORF">NIES37_69190</name>
</gene>
<dbReference type="AlphaFoldDB" id="A0A1Z4NB40"/>
<dbReference type="EMBL" id="AP018249">
    <property type="protein sequence ID" value="BAZ02906.1"/>
    <property type="molecule type" value="Genomic_DNA"/>
</dbReference>
<dbReference type="Proteomes" id="UP000218785">
    <property type="component" value="Plasmid plasmid1"/>
</dbReference>
<protein>
    <submittedName>
        <fullName evidence="2">Uncharacterized protein</fullName>
    </submittedName>
</protein>
<proteinExistence type="predicted"/>
<reference evidence="2 3" key="1">
    <citation type="submission" date="2017-06" db="EMBL/GenBank/DDBJ databases">
        <title>Genome sequencing of cyanobaciteial culture collection at National Institute for Environmental Studies (NIES).</title>
        <authorList>
            <person name="Hirose Y."/>
            <person name="Shimura Y."/>
            <person name="Fujisawa T."/>
            <person name="Nakamura Y."/>
            <person name="Kawachi M."/>
        </authorList>
    </citation>
    <scope>NUCLEOTIDE SEQUENCE [LARGE SCALE GENOMIC DNA]</scope>
    <source>
        <strain evidence="2 3">NIES-37</strain>
        <plasmid evidence="3">Plasmid1 dna</plasmid>
    </source>
</reference>
<keyword evidence="2" id="KW-0614">Plasmid</keyword>
<feature type="transmembrane region" description="Helical" evidence="1">
    <location>
        <begin position="21"/>
        <end position="39"/>
    </location>
</feature>
<evidence type="ECO:0000313" key="3">
    <source>
        <dbReference type="Proteomes" id="UP000218785"/>
    </source>
</evidence>
<dbReference type="RefSeq" id="WP_096584555.1">
    <property type="nucleotide sequence ID" value="NZ_CAWNJS010000002.1"/>
</dbReference>
<keyword evidence="3" id="KW-1185">Reference proteome</keyword>
<feature type="transmembrane region" description="Helical" evidence="1">
    <location>
        <begin position="64"/>
        <end position="96"/>
    </location>
</feature>
<accession>A0A1Z4NB40</accession>
<sequence length="100" mass="10926">MNSQNNSNQNSQLSSFISTDLIRIIVILAFAASVIYLLSSHSDCWFSISCQPDIHKTGYELSTILVGFLTTISLTAVFGTPLAPAAVVGVLAWFALRFWL</sequence>
<keyword evidence="1" id="KW-0472">Membrane</keyword>
<organism evidence="2 3">
    <name type="scientific">Tolypothrix tenuis PCC 7101</name>
    <dbReference type="NCBI Taxonomy" id="231146"/>
    <lineage>
        <taxon>Bacteria</taxon>
        <taxon>Bacillati</taxon>
        <taxon>Cyanobacteriota</taxon>
        <taxon>Cyanophyceae</taxon>
        <taxon>Nostocales</taxon>
        <taxon>Tolypothrichaceae</taxon>
        <taxon>Tolypothrix</taxon>
    </lineage>
</organism>
<name>A0A1Z4NB40_9CYAN</name>
<geneLocation type="plasmid" evidence="3">
    <name>Plasmid1 dna</name>
</geneLocation>
<keyword evidence="1" id="KW-1133">Transmembrane helix</keyword>
<keyword evidence="1" id="KW-0812">Transmembrane</keyword>
<evidence type="ECO:0000313" key="2">
    <source>
        <dbReference type="EMBL" id="BAZ02906.1"/>
    </source>
</evidence>